<dbReference type="Pfam" id="PF09718">
    <property type="entry name" value="Tape_meas_lam_C"/>
    <property type="match status" value="1"/>
</dbReference>
<evidence type="ECO:0000313" key="2">
    <source>
        <dbReference type="EMBL" id="XBS71160.1"/>
    </source>
</evidence>
<dbReference type="InterPro" id="IPR006431">
    <property type="entry name" value="Phage_tape_meas_C"/>
</dbReference>
<organism evidence="2">
    <name type="scientific">Acerihabitans sp. KWT182</name>
    <dbReference type="NCBI Taxonomy" id="3157919"/>
    <lineage>
        <taxon>Bacteria</taxon>
        <taxon>Pseudomonadati</taxon>
        <taxon>Pseudomonadota</taxon>
        <taxon>Gammaproteobacteria</taxon>
        <taxon>Enterobacterales</taxon>
        <taxon>Pectobacteriaceae</taxon>
        <taxon>Acerihabitans</taxon>
    </lineage>
</organism>
<accession>A0AAU7QDJ3</accession>
<protein>
    <submittedName>
        <fullName evidence="2">Phage tail tape measure protein</fullName>
    </submittedName>
</protein>
<gene>
    <name evidence="2" type="ORF">ABK905_09425</name>
</gene>
<dbReference type="AlphaFoldDB" id="A0AAU7QDJ3"/>
<proteinExistence type="predicted"/>
<sequence length="230" mass="23673">MTDWVTTAGNAYDQMKSFATSSFDSMASGLATFITTGKLNFSTLATSIIADLIKIQLQVAASSALQSIFGIGGNILSGITGSVSTPAAGTGDMGLSTSYTGYAKGDVFNSPDLSRYSNSVVKQPTVFAFASGGGVMGEAGPEAIMPLTRASDGSLGVRATSDSTAQGNAVTAAPQVNIYITDSGSTSTQSTPAYQQFGSNIAQYVQQQYQQLIRKDLNPGGVIWRAVKGA</sequence>
<feature type="domain" description="Bacteriophage tail tape measure C-terminal" evidence="1">
    <location>
        <begin position="2"/>
        <end position="66"/>
    </location>
</feature>
<evidence type="ECO:0000259" key="1">
    <source>
        <dbReference type="Pfam" id="PF09718"/>
    </source>
</evidence>
<dbReference type="EMBL" id="CP157947">
    <property type="protein sequence ID" value="XBS71160.1"/>
    <property type="molecule type" value="Genomic_DNA"/>
</dbReference>
<reference evidence="2" key="1">
    <citation type="submission" date="2024-06" db="EMBL/GenBank/DDBJ databases">
        <authorList>
            <person name="Coelho C."/>
            <person name="Bento M."/>
            <person name="Garcia E."/>
            <person name="Camelo A."/>
            <person name="Brandao I."/>
            <person name="Espirito Santo C."/>
            <person name="Trovao J."/>
            <person name="Verissimo A."/>
            <person name="Costa J."/>
            <person name="Tiago I."/>
        </authorList>
    </citation>
    <scope>NUCLEOTIDE SEQUENCE</scope>
    <source>
        <strain evidence="2">KWT182</strain>
    </source>
</reference>
<dbReference type="NCBIfam" id="TIGR01541">
    <property type="entry name" value="tape_meas_lam_C"/>
    <property type="match status" value="1"/>
</dbReference>
<name>A0AAU7QDJ3_9GAMM</name>